<evidence type="ECO:0000256" key="3">
    <source>
        <dbReference type="ARBA" id="ARBA00023180"/>
    </source>
</evidence>
<evidence type="ECO:0000256" key="4">
    <source>
        <dbReference type="SAM" id="SignalP"/>
    </source>
</evidence>
<feature type="signal peptide" evidence="4">
    <location>
        <begin position="1"/>
        <end position="19"/>
    </location>
</feature>
<keyword evidence="3" id="KW-0325">Glycoprotein</keyword>
<dbReference type="InterPro" id="IPR013519">
    <property type="entry name" value="Int_alpha_beta-p"/>
</dbReference>
<name>A0A2S0HYT1_9FLAO</name>
<proteinExistence type="predicted"/>
<protein>
    <recommendedName>
        <fullName evidence="5">Secretion system C-terminal sorting domain-containing protein</fullName>
    </recommendedName>
</protein>
<dbReference type="NCBIfam" id="TIGR04183">
    <property type="entry name" value="Por_Secre_tail"/>
    <property type="match status" value="1"/>
</dbReference>
<gene>
    <name evidence="6" type="ORF">C5O00_11520</name>
</gene>
<dbReference type="Proteomes" id="UP000238442">
    <property type="component" value="Chromosome"/>
</dbReference>
<dbReference type="AlphaFoldDB" id="A0A2S0HYT1"/>
<dbReference type="Gene3D" id="2.60.40.3080">
    <property type="match status" value="1"/>
</dbReference>
<feature type="chain" id="PRO_5015397943" description="Secretion system C-terminal sorting domain-containing protein" evidence="4">
    <location>
        <begin position="20"/>
        <end position="469"/>
    </location>
</feature>
<evidence type="ECO:0000259" key="5">
    <source>
        <dbReference type="Pfam" id="PF18962"/>
    </source>
</evidence>
<dbReference type="Pfam" id="PF13517">
    <property type="entry name" value="FG-GAP_3"/>
    <property type="match status" value="3"/>
</dbReference>
<dbReference type="KEGG" id="aue:C5O00_11520"/>
<dbReference type="OrthoDB" id="9816120at2"/>
<sequence length="469" mass="49855">MKYLTTLVTLFLSSSFLLAQITFSPNIIDNAEPTANAANTVTTGDFDGDGDIDVIGGAYQADHFSIYRNDGNGNFTRSTIDNGATADGARFATSFDLDEDGDLDILATSSNADAYLWYENDGSGLFTPHVIDNSSYANEAYSIGAADFDDDGDMDIVGGANAGDALVVYANDGNENFLILNVLSVGDNRTNGVRVAKVADVNEDTYPDIVVAAFAGDTFSWYENDGNGVFTPHTIDDSVNANGATAVDVADLDGDGDMDIAAGSNNADQFLWYENDGSENFTTHIIDNTSSFSIGPRGLSLVDLEQDGDMDIITAAITGDAFAWYENDGSGVFTGAVISSDPTYSNGAFAITSADIDGDLVADIVTAANISDAFSWFKTEGVILAIGANALESIKVYPNPVHDTLNVNLPADLSEVEISIFDNFGKMLWQDHSDNQGTLRVDLSQFASGIYYMKVSSSEGNITKKIIKE</sequence>
<keyword evidence="1 4" id="KW-0732">Signal</keyword>
<organism evidence="6 7">
    <name type="scientific">Pukyongia salina</name>
    <dbReference type="NCBI Taxonomy" id="2094025"/>
    <lineage>
        <taxon>Bacteria</taxon>
        <taxon>Pseudomonadati</taxon>
        <taxon>Bacteroidota</taxon>
        <taxon>Flavobacteriia</taxon>
        <taxon>Flavobacteriales</taxon>
        <taxon>Flavobacteriaceae</taxon>
        <taxon>Pukyongia</taxon>
    </lineage>
</organism>
<dbReference type="SMART" id="SM00191">
    <property type="entry name" value="Int_alpha"/>
    <property type="match status" value="4"/>
</dbReference>
<evidence type="ECO:0000256" key="1">
    <source>
        <dbReference type="ARBA" id="ARBA00022729"/>
    </source>
</evidence>
<keyword evidence="2" id="KW-0677">Repeat</keyword>
<keyword evidence="7" id="KW-1185">Reference proteome</keyword>
<dbReference type="PANTHER" id="PTHR44103">
    <property type="entry name" value="PROPROTEIN CONVERTASE P"/>
    <property type="match status" value="1"/>
</dbReference>
<feature type="domain" description="Secretion system C-terminal sorting" evidence="5">
    <location>
        <begin position="396"/>
        <end position="467"/>
    </location>
</feature>
<accession>A0A2S0HYT1</accession>
<evidence type="ECO:0000313" key="6">
    <source>
        <dbReference type="EMBL" id="AVI51760.1"/>
    </source>
</evidence>
<dbReference type="Pfam" id="PF18962">
    <property type="entry name" value="Por_Secre_tail"/>
    <property type="match status" value="1"/>
</dbReference>
<dbReference type="InterPro" id="IPR028994">
    <property type="entry name" value="Integrin_alpha_N"/>
</dbReference>
<evidence type="ECO:0000313" key="7">
    <source>
        <dbReference type="Proteomes" id="UP000238442"/>
    </source>
</evidence>
<dbReference type="InterPro" id="IPR026444">
    <property type="entry name" value="Secre_tail"/>
</dbReference>
<dbReference type="SUPFAM" id="SSF69318">
    <property type="entry name" value="Integrin alpha N-terminal domain"/>
    <property type="match status" value="1"/>
</dbReference>
<reference evidence="6 7" key="1">
    <citation type="submission" date="2018-02" db="EMBL/GenBank/DDBJ databases">
        <title>Genomic analysis of the strain RR4-38 isolated from a seawater recirculating aquaculture system.</title>
        <authorList>
            <person name="Kim Y.-S."/>
            <person name="Jang Y.H."/>
            <person name="Kim K.-H."/>
        </authorList>
    </citation>
    <scope>NUCLEOTIDE SEQUENCE [LARGE SCALE GENOMIC DNA]</scope>
    <source>
        <strain evidence="6 7">RR4-38</strain>
    </source>
</reference>
<dbReference type="EMBL" id="CP027062">
    <property type="protein sequence ID" value="AVI51760.1"/>
    <property type="molecule type" value="Genomic_DNA"/>
</dbReference>
<dbReference type="PANTHER" id="PTHR44103:SF1">
    <property type="entry name" value="PROPROTEIN CONVERTASE P"/>
    <property type="match status" value="1"/>
</dbReference>
<dbReference type="InterPro" id="IPR013517">
    <property type="entry name" value="FG-GAP"/>
</dbReference>
<dbReference type="Gene3D" id="2.130.10.130">
    <property type="entry name" value="Integrin alpha, N-terminal"/>
    <property type="match status" value="3"/>
</dbReference>
<evidence type="ECO:0000256" key="2">
    <source>
        <dbReference type="ARBA" id="ARBA00022737"/>
    </source>
</evidence>
<dbReference type="RefSeq" id="WP_105217000.1">
    <property type="nucleotide sequence ID" value="NZ_CP027062.1"/>
</dbReference>